<proteinExistence type="predicted"/>
<protein>
    <recommendedName>
        <fullName evidence="4">Glycoside hydrolase subgroup catalytic core protein</fullName>
    </recommendedName>
</protein>
<evidence type="ECO:0000313" key="3">
    <source>
        <dbReference type="Proteomes" id="UP000177798"/>
    </source>
</evidence>
<name>A0A1D9PRA8_SCLS1</name>
<dbReference type="EMBL" id="CP017814">
    <property type="protein sequence ID" value="APA05255.1"/>
    <property type="molecule type" value="Genomic_DNA"/>
</dbReference>
<dbReference type="Proteomes" id="UP000177798">
    <property type="component" value="Chromosome 1"/>
</dbReference>
<evidence type="ECO:0000313" key="2">
    <source>
        <dbReference type="EMBL" id="APA05255.1"/>
    </source>
</evidence>
<evidence type="ECO:0008006" key="4">
    <source>
        <dbReference type="Google" id="ProtNLM"/>
    </source>
</evidence>
<dbReference type="Gene3D" id="3.20.20.80">
    <property type="entry name" value="Glycosidases"/>
    <property type="match status" value="1"/>
</dbReference>
<gene>
    <name evidence="2" type="ORF">sscle_01g000250</name>
</gene>
<dbReference type="OrthoDB" id="2338662at2759"/>
<dbReference type="VEuPathDB" id="FungiDB:sscle_01g000250"/>
<reference evidence="3" key="1">
    <citation type="journal article" date="2017" name="Genome Biol. Evol.">
        <title>The complete genome sequence of the phytopathogenic fungus Sclerotinia sclerotiorum reveals insights into the genome architecture of broad host range pathogens.</title>
        <authorList>
            <person name="Derbyshire M."/>
            <person name="Denton-Giles M."/>
            <person name="Hegedus D."/>
            <person name="Seifbarghy S."/>
            <person name="Rollins J."/>
            <person name="van Kan J."/>
            <person name="Seidl M.F."/>
            <person name="Faino L."/>
            <person name="Mbengue M."/>
            <person name="Navaud O."/>
            <person name="Raffaele S."/>
            <person name="Hammond-Kosack K."/>
            <person name="Heard S."/>
            <person name="Oliver R."/>
        </authorList>
    </citation>
    <scope>NUCLEOTIDE SEQUENCE [LARGE SCALE GENOMIC DNA]</scope>
    <source>
        <strain evidence="3">ATCC 18683 / 1980 / Ss-1</strain>
    </source>
</reference>
<evidence type="ECO:0000256" key="1">
    <source>
        <dbReference type="SAM" id="SignalP"/>
    </source>
</evidence>
<keyword evidence="1" id="KW-0732">Signal</keyword>
<feature type="signal peptide" evidence="1">
    <location>
        <begin position="1"/>
        <end position="16"/>
    </location>
</feature>
<feature type="chain" id="PRO_5009444906" description="Glycoside hydrolase subgroup catalytic core protein" evidence="1">
    <location>
        <begin position="17"/>
        <end position="593"/>
    </location>
</feature>
<organism evidence="2 3">
    <name type="scientific">Sclerotinia sclerotiorum (strain ATCC 18683 / 1980 / Ss-1)</name>
    <name type="common">White mold</name>
    <name type="synonym">Whetzelinia sclerotiorum</name>
    <dbReference type="NCBI Taxonomy" id="665079"/>
    <lineage>
        <taxon>Eukaryota</taxon>
        <taxon>Fungi</taxon>
        <taxon>Dikarya</taxon>
        <taxon>Ascomycota</taxon>
        <taxon>Pezizomycotina</taxon>
        <taxon>Leotiomycetes</taxon>
        <taxon>Helotiales</taxon>
        <taxon>Sclerotiniaceae</taxon>
        <taxon>Sclerotinia</taxon>
    </lineage>
</organism>
<accession>A0A1D9PRA8</accession>
<sequence length="593" mass="65507">MYFLFLLQALISLTLAFSAPPDVPTWCGKPYMSTNHSLDPGGQFQFAVAQYDPLLYITIQPRYSIFLDNEGEGSLIVDASISHVFGGSYRNATYDVPGSNISSPFMTLDIKIYNEESSALLITKKVPVNTTGNLISFSFSSFPARLEPYPVSIYATSPDGQQSYTASTSVYVLPSRDYGSAVKIDNLYGGLYVQNDKNDWNGWYAVFPNGYYADGSYITPDNVSLANLEAYAALGFNTINIVPDGGLPDQSYPTAQLIEYWDKMDELNLFNLYDMRFAFQNSTRISEQVALWQHRTTLLSWYTADEPDGWVYPLNSTQLAYKQIKSLDPYHPVSLVLNCQNFYYPEYSAGADIIFQDAYPVSINATWSVSWNTPCNETYGDCGCDNCVGELEDVSNRLDDIQNYQANIGPGSQGGLDKPTWSVVQAFGESQYWQRVPNAEEVKVMMMLSVNHNAKGITYWIYPSTDSVNVGSAALGKVLQNGPAIDFLFGTNSIKGLGSGLLDVSAWIVGEQMMIGIVNGEYVDSKAEVTIRLPGNVVSVNQTLYGDSSWSVSEGRLSKLGLSALEVDILVVNLKSDAIFSTQYGGSLHRDEL</sequence>
<dbReference type="AlphaFoldDB" id="A0A1D9PRA8"/>